<proteinExistence type="predicted"/>
<dbReference type="EMBL" id="JAGGNH010000008">
    <property type="protein sequence ID" value="KAJ0966462.1"/>
    <property type="molecule type" value="Genomic_DNA"/>
</dbReference>
<comment type="caution">
    <text evidence="1">The sequence shown here is derived from an EMBL/GenBank/DDBJ whole genome shotgun (WGS) entry which is preliminary data.</text>
</comment>
<gene>
    <name evidence="1" type="ORF">J5N97_027600</name>
</gene>
<dbReference type="Pfam" id="PF02458">
    <property type="entry name" value="Transferase"/>
    <property type="match status" value="1"/>
</dbReference>
<protein>
    <submittedName>
        <fullName evidence="1">Uncharacterized protein</fullName>
    </submittedName>
</protein>
<dbReference type="InterPro" id="IPR023213">
    <property type="entry name" value="CAT-like_dom_sf"/>
</dbReference>
<keyword evidence="2" id="KW-1185">Reference proteome</keyword>
<dbReference type="AlphaFoldDB" id="A0A9D5C5L4"/>
<evidence type="ECO:0000313" key="2">
    <source>
        <dbReference type="Proteomes" id="UP001085076"/>
    </source>
</evidence>
<accession>A0A9D5C5L4</accession>
<organism evidence="1 2">
    <name type="scientific">Dioscorea zingiberensis</name>
    <dbReference type="NCBI Taxonomy" id="325984"/>
    <lineage>
        <taxon>Eukaryota</taxon>
        <taxon>Viridiplantae</taxon>
        <taxon>Streptophyta</taxon>
        <taxon>Embryophyta</taxon>
        <taxon>Tracheophyta</taxon>
        <taxon>Spermatophyta</taxon>
        <taxon>Magnoliopsida</taxon>
        <taxon>Liliopsida</taxon>
        <taxon>Dioscoreales</taxon>
        <taxon>Dioscoreaceae</taxon>
        <taxon>Dioscorea</taxon>
    </lineage>
</organism>
<sequence>MDLSFCACVQTLEYFIKHMLPLGHFNKRLVSNSIARSKLGNGGGDPSHRVRAEWLRERRQQALDHRLSNLDILVARAHTPTTYFYRPDGERRLLLTQDDSEGGAGQGVEVHFYPLAGRLGVDPDSGVQIECTGEGYCSLWRAPESVADEFRGVRAFRRELQRPLVPSGAVRNASSLHSCHASVF</sequence>
<reference evidence="1" key="2">
    <citation type="journal article" date="2022" name="Hortic Res">
        <title>The genome of Dioscorea zingiberensis sheds light on the biosynthesis, origin and evolution of the medicinally important diosgenin saponins.</title>
        <authorList>
            <person name="Li Y."/>
            <person name="Tan C."/>
            <person name="Li Z."/>
            <person name="Guo J."/>
            <person name="Li S."/>
            <person name="Chen X."/>
            <person name="Wang C."/>
            <person name="Dai X."/>
            <person name="Yang H."/>
            <person name="Song W."/>
            <person name="Hou L."/>
            <person name="Xu J."/>
            <person name="Tong Z."/>
            <person name="Xu A."/>
            <person name="Yuan X."/>
            <person name="Wang W."/>
            <person name="Yang Q."/>
            <person name="Chen L."/>
            <person name="Sun Z."/>
            <person name="Wang K."/>
            <person name="Pan B."/>
            <person name="Chen J."/>
            <person name="Bao Y."/>
            <person name="Liu F."/>
            <person name="Qi X."/>
            <person name="Gang D.R."/>
            <person name="Wen J."/>
            <person name="Li J."/>
        </authorList>
    </citation>
    <scope>NUCLEOTIDE SEQUENCE</scope>
    <source>
        <strain evidence="1">Dzin_1.0</strain>
    </source>
</reference>
<reference evidence="1" key="1">
    <citation type="submission" date="2021-03" db="EMBL/GenBank/DDBJ databases">
        <authorList>
            <person name="Li Z."/>
            <person name="Yang C."/>
        </authorList>
    </citation>
    <scope>NUCLEOTIDE SEQUENCE</scope>
    <source>
        <strain evidence="1">Dzin_1.0</strain>
        <tissue evidence="1">Leaf</tissue>
    </source>
</reference>
<name>A0A9D5C5L4_9LILI</name>
<dbReference type="Proteomes" id="UP001085076">
    <property type="component" value="Miscellaneous, Linkage group lg08"/>
</dbReference>
<evidence type="ECO:0000313" key="1">
    <source>
        <dbReference type="EMBL" id="KAJ0966462.1"/>
    </source>
</evidence>
<dbReference type="Gene3D" id="3.30.559.10">
    <property type="entry name" value="Chloramphenicol acetyltransferase-like domain"/>
    <property type="match status" value="1"/>
</dbReference>
<dbReference type="OrthoDB" id="671439at2759"/>